<evidence type="ECO:0000313" key="2">
    <source>
        <dbReference type="RefSeq" id="XP_030980314.1"/>
    </source>
</evidence>
<dbReference type="KEGG" id="pgri:PgNI_10195"/>
<accession>A0A6P8AZT2</accession>
<dbReference type="Proteomes" id="UP000515153">
    <property type="component" value="Chromosome VII"/>
</dbReference>
<gene>
    <name evidence="2" type="ORF">PgNI_10195</name>
</gene>
<keyword evidence="1" id="KW-1185">Reference proteome</keyword>
<organism evidence="1 2">
    <name type="scientific">Pyricularia grisea</name>
    <name type="common">Crabgrass-specific blast fungus</name>
    <name type="synonym">Magnaporthe grisea</name>
    <dbReference type="NCBI Taxonomy" id="148305"/>
    <lineage>
        <taxon>Eukaryota</taxon>
        <taxon>Fungi</taxon>
        <taxon>Dikarya</taxon>
        <taxon>Ascomycota</taxon>
        <taxon>Pezizomycotina</taxon>
        <taxon>Sordariomycetes</taxon>
        <taxon>Sordariomycetidae</taxon>
        <taxon>Magnaporthales</taxon>
        <taxon>Pyriculariaceae</taxon>
        <taxon>Pyricularia</taxon>
    </lineage>
</organism>
<reference evidence="1 2" key="1">
    <citation type="journal article" date="2019" name="Mol. Biol. Evol.">
        <title>Blast fungal genomes show frequent chromosomal changes, gene gains and losses, and effector gene turnover.</title>
        <authorList>
            <person name="Gomez Luciano L.B."/>
            <person name="Jason Tsai I."/>
            <person name="Chuma I."/>
            <person name="Tosa Y."/>
            <person name="Chen Y.H."/>
            <person name="Li J.Y."/>
            <person name="Li M.Y."/>
            <person name="Jade Lu M.Y."/>
            <person name="Nakayashiki H."/>
            <person name="Li W.H."/>
        </authorList>
    </citation>
    <scope>NUCLEOTIDE SEQUENCE [LARGE SCALE GENOMIC DNA]</scope>
    <source>
        <strain evidence="1 2">NI907</strain>
    </source>
</reference>
<reference evidence="2" key="2">
    <citation type="submission" date="2019-10" db="EMBL/GenBank/DDBJ databases">
        <authorList>
            <consortium name="NCBI Genome Project"/>
        </authorList>
    </citation>
    <scope>NUCLEOTIDE SEQUENCE</scope>
    <source>
        <strain evidence="2">NI907</strain>
    </source>
</reference>
<dbReference type="GeneID" id="41965077"/>
<sequence length="83" mass="9348">MVQIKSNMGDRSRMGCYPRGYLPSPLHILPATDAPVTVIQESAPAVKITLNIDSPNLQRRHEQQHLHLPQRMVLLCKLPLPES</sequence>
<reference evidence="2" key="3">
    <citation type="submission" date="2025-08" db="UniProtKB">
        <authorList>
            <consortium name="RefSeq"/>
        </authorList>
    </citation>
    <scope>IDENTIFICATION</scope>
    <source>
        <strain evidence="2">NI907</strain>
    </source>
</reference>
<evidence type="ECO:0000313" key="1">
    <source>
        <dbReference type="Proteomes" id="UP000515153"/>
    </source>
</evidence>
<dbReference type="AlphaFoldDB" id="A0A6P8AZT2"/>
<dbReference type="RefSeq" id="XP_030980314.1">
    <property type="nucleotide sequence ID" value="XM_031130169.1"/>
</dbReference>
<name>A0A6P8AZT2_PYRGI</name>
<proteinExistence type="predicted"/>
<protein>
    <submittedName>
        <fullName evidence="2">Uncharacterized protein</fullName>
    </submittedName>
</protein>